<evidence type="ECO:0000313" key="2">
    <source>
        <dbReference type="Proteomes" id="UP001234297"/>
    </source>
</evidence>
<proteinExistence type="predicted"/>
<accession>A0ACC2M8E7</accession>
<dbReference type="Proteomes" id="UP001234297">
    <property type="component" value="Chromosome 5"/>
</dbReference>
<keyword evidence="2" id="KW-1185">Reference proteome</keyword>
<name>A0ACC2M8E7_PERAE</name>
<dbReference type="EMBL" id="CM056813">
    <property type="protein sequence ID" value="KAJ8641432.1"/>
    <property type="molecule type" value="Genomic_DNA"/>
</dbReference>
<sequence length="73" mass="7940">MCFFEAEWGGRRELVEGNAADEDDKSGEEGLHLEVALGKGGGGGSSSVFPHRCSYLAFGFLDFSFETRDFIIS</sequence>
<comment type="caution">
    <text evidence="1">The sequence shown here is derived from an EMBL/GenBank/DDBJ whole genome shotgun (WGS) entry which is preliminary data.</text>
</comment>
<protein>
    <submittedName>
        <fullName evidence="1">Uncharacterized protein</fullName>
    </submittedName>
</protein>
<evidence type="ECO:0000313" key="1">
    <source>
        <dbReference type="EMBL" id="KAJ8641432.1"/>
    </source>
</evidence>
<reference evidence="1 2" key="1">
    <citation type="journal article" date="2022" name="Hortic Res">
        <title>A haplotype resolved chromosomal level avocado genome allows analysis of novel avocado genes.</title>
        <authorList>
            <person name="Nath O."/>
            <person name="Fletcher S.J."/>
            <person name="Hayward A."/>
            <person name="Shaw L.M."/>
            <person name="Masouleh A.K."/>
            <person name="Furtado A."/>
            <person name="Henry R.J."/>
            <person name="Mitter N."/>
        </authorList>
    </citation>
    <scope>NUCLEOTIDE SEQUENCE [LARGE SCALE GENOMIC DNA]</scope>
    <source>
        <strain evidence="2">cv. Hass</strain>
    </source>
</reference>
<gene>
    <name evidence="1" type="ORF">MRB53_018126</name>
</gene>
<organism evidence="1 2">
    <name type="scientific">Persea americana</name>
    <name type="common">Avocado</name>
    <dbReference type="NCBI Taxonomy" id="3435"/>
    <lineage>
        <taxon>Eukaryota</taxon>
        <taxon>Viridiplantae</taxon>
        <taxon>Streptophyta</taxon>
        <taxon>Embryophyta</taxon>
        <taxon>Tracheophyta</taxon>
        <taxon>Spermatophyta</taxon>
        <taxon>Magnoliopsida</taxon>
        <taxon>Magnoliidae</taxon>
        <taxon>Laurales</taxon>
        <taxon>Lauraceae</taxon>
        <taxon>Persea</taxon>
    </lineage>
</organism>